<accession>A0A4Z2FQ89</accession>
<name>A0A4Z2FQ89_9TELE</name>
<organism evidence="1 2">
    <name type="scientific">Liparis tanakae</name>
    <name type="common">Tanaka's snailfish</name>
    <dbReference type="NCBI Taxonomy" id="230148"/>
    <lineage>
        <taxon>Eukaryota</taxon>
        <taxon>Metazoa</taxon>
        <taxon>Chordata</taxon>
        <taxon>Craniata</taxon>
        <taxon>Vertebrata</taxon>
        <taxon>Euteleostomi</taxon>
        <taxon>Actinopterygii</taxon>
        <taxon>Neopterygii</taxon>
        <taxon>Teleostei</taxon>
        <taxon>Neoteleostei</taxon>
        <taxon>Acanthomorphata</taxon>
        <taxon>Eupercaria</taxon>
        <taxon>Perciformes</taxon>
        <taxon>Cottioidei</taxon>
        <taxon>Cottales</taxon>
        <taxon>Liparidae</taxon>
        <taxon>Liparis</taxon>
    </lineage>
</organism>
<protein>
    <submittedName>
        <fullName evidence="1">Uncharacterized protein</fullName>
    </submittedName>
</protein>
<dbReference type="EMBL" id="SRLO01001031">
    <property type="protein sequence ID" value="TNN42512.1"/>
    <property type="molecule type" value="Genomic_DNA"/>
</dbReference>
<dbReference type="AlphaFoldDB" id="A0A4Z2FQ89"/>
<comment type="caution">
    <text evidence="1">The sequence shown here is derived from an EMBL/GenBank/DDBJ whole genome shotgun (WGS) entry which is preliminary data.</text>
</comment>
<evidence type="ECO:0000313" key="2">
    <source>
        <dbReference type="Proteomes" id="UP000314294"/>
    </source>
</evidence>
<reference evidence="1 2" key="1">
    <citation type="submission" date="2019-03" db="EMBL/GenBank/DDBJ databases">
        <title>First draft genome of Liparis tanakae, snailfish: a comprehensive survey of snailfish specific genes.</title>
        <authorList>
            <person name="Kim W."/>
            <person name="Song I."/>
            <person name="Jeong J.-H."/>
            <person name="Kim D."/>
            <person name="Kim S."/>
            <person name="Ryu S."/>
            <person name="Song J.Y."/>
            <person name="Lee S.K."/>
        </authorList>
    </citation>
    <scope>NUCLEOTIDE SEQUENCE [LARGE SCALE GENOMIC DNA]</scope>
    <source>
        <tissue evidence="1">Muscle</tissue>
    </source>
</reference>
<sequence>MKPWSSPVLLDLMPETTQARKGDWKKGLLQGAYHGIRMILCDSVWYNLAPPLPAFPIWATQSETRTHRPELLPRLPALRLCCQHVAGRLNQMGEPSGPGHVRVHLHGQQSYTSLTGPGDSPESTNA</sequence>
<dbReference type="Proteomes" id="UP000314294">
    <property type="component" value="Unassembled WGS sequence"/>
</dbReference>
<gene>
    <name evidence="1" type="ORF">EYF80_047326</name>
</gene>
<evidence type="ECO:0000313" key="1">
    <source>
        <dbReference type="EMBL" id="TNN42512.1"/>
    </source>
</evidence>
<proteinExistence type="predicted"/>
<keyword evidence="2" id="KW-1185">Reference proteome</keyword>